<proteinExistence type="predicted"/>
<reference evidence="2 3" key="1">
    <citation type="submission" date="2019-05" db="EMBL/GenBank/DDBJ databases">
        <title>Another draft genome of Portunus trituberculatus and its Hox gene families provides insights of decapod evolution.</title>
        <authorList>
            <person name="Jeong J.-H."/>
            <person name="Song I."/>
            <person name="Kim S."/>
            <person name="Choi T."/>
            <person name="Kim D."/>
            <person name="Ryu S."/>
            <person name="Kim W."/>
        </authorList>
    </citation>
    <scope>NUCLEOTIDE SEQUENCE [LARGE SCALE GENOMIC DNA]</scope>
    <source>
        <tissue evidence="2">Muscle</tissue>
    </source>
</reference>
<feature type="region of interest" description="Disordered" evidence="1">
    <location>
        <begin position="37"/>
        <end position="63"/>
    </location>
</feature>
<gene>
    <name evidence="2" type="ORF">E2C01_009468</name>
</gene>
<feature type="compositionally biased region" description="Polar residues" evidence="1">
    <location>
        <begin position="44"/>
        <end position="56"/>
    </location>
</feature>
<dbReference type="AlphaFoldDB" id="A0A5B7D5V6"/>
<comment type="caution">
    <text evidence="2">The sequence shown here is derived from an EMBL/GenBank/DDBJ whole genome shotgun (WGS) entry which is preliminary data.</text>
</comment>
<evidence type="ECO:0000313" key="2">
    <source>
        <dbReference type="EMBL" id="MPC16638.1"/>
    </source>
</evidence>
<evidence type="ECO:0000313" key="3">
    <source>
        <dbReference type="Proteomes" id="UP000324222"/>
    </source>
</evidence>
<keyword evidence="3" id="KW-1185">Reference proteome</keyword>
<dbReference type="EMBL" id="VSRR010000523">
    <property type="protein sequence ID" value="MPC16638.1"/>
    <property type="molecule type" value="Genomic_DNA"/>
</dbReference>
<dbReference type="Proteomes" id="UP000324222">
    <property type="component" value="Unassembled WGS sequence"/>
</dbReference>
<name>A0A5B7D5V6_PORTR</name>
<protein>
    <submittedName>
        <fullName evidence="2">Uncharacterized protein</fullName>
    </submittedName>
</protein>
<accession>A0A5B7D5V6</accession>
<evidence type="ECO:0000256" key="1">
    <source>
        <dbReference type="SAM" id="MobiDB-lite"/>
    </source>
</evidence>
<sequence>MTGYRRKKCPCDTSFKGTITPMPALVAPRLITSSLASCPLYNPTRPTQRSPTGNHSHSLKKET</sequence>
<organism evidence="2 3">
    <name type="scientific">Portunus trituberculatus</name>
    <name type="common">Swimming crab</name>
    <name type="synonym">Neptunus trituberculatus</name>
    <dbReference type="NCBI Taxonomy" id="210409"/>
    <lineage>
        <taxon>Eukaryota</taxon>
        <taxon>Metazoa</taxon>
        <taxon>Ecdysozoa</taxon>
        <taxon>Arthropoda</taxon>
        <taxon>Crustacea</taxon>
        <taxon>Multicrustacea</taxon>
        <taxon>Malacostraca</taxon>
        <taxon>Eumalacostraca</taxon>
        <taxon>Eucarida</taxon>
        <taxon>Decapoda</taxon>
        <taxon>Pleocyemata</taxon>
        <taxon>Brachyura</taxon>
        <taxon>Eubrachyura</taxon>
        <taxon>Portunoidea</taxon>
        <taxon>Portunidae</taxon>
        <taxon>Portuninae</taxon>
        <taxon>Portunus</taxon>
    </lineage>
</organism>